<feature type="transmembrane region" description="Helical" evidence="5">
    <location>
        <begin position="492"/>
        <end position="516"/>
    </location>
</feature>
<dbReference type="AlphaFoldDB" id="A0AAV2T205"/>
<organism evidence="7 8">
    <name type="scientific">Calicophoron daubneyi</name>
    <name type="common">Rumen fluke</name>
    <name type="synonym">Paramphistomum daubneyi</name>
    <dbReference type="NCBI Taxonomy" id="300641"/>
    <lineage>
        <taxon>Eukaryota</taxon>
        <taxon>Metazoa</taxon>
        <taxon>Spiralia</taxon>
        <taxon>Lophotrochozoa</taxon>
        <taxon>Platyhelminthes</taxon>
        <taxon>Trematoda</taxon>
        <taxon>Digenea</taxon>
        <taxon>Plagiorchiida</taxon>
        <taxon>Pronocephalata</taxon>
        <taxon>Paramphistomoidea</taxon>
        <taxon>Paramphistomidae</taxon>
        <taxon>Calicophoron</taxon>
    </lineage>
</organism>
<dbReference type="Proteomes" id="UP001497525">
    <property type="component" value="Unassembled WGS sequence"/>
</dbReference>
<keyword evidence="4 5" id="KW-0472">Membrane</keyword>
<dbReference type="PANTHER" id="PTHR24064">
    <property type="entry name" value="SOLUTE CARRIER FAMILY 22 MEMBER"/>
    <property type="match status" value="1"/>
</dbReference>
<dbReference type="PROSITE" id="PS50850">
    <property type="entry name" value="MFS"/>
    <property type="match status" value="1"/>
</dbReference>
<dbReference type="InterPro" id="IPR005828">
    <property type="entry name" value="MFS_sugar_transport-like"/>
</dbReference>
<keyword evidence="3 5" id="KW-1133">Transmembrane helix</keyword>
<proteinExistence type="predicted"/>
<dbReference type="GO" id="GO:0016020">
    <property type="term" value="C:membrane"/>
    <property type="evidence" value="ECO:0007669"/>
    <property type="project" value="UniProtKB-SubCell"/>
</dbReference>
<comment type="subcellular location">
    <subcellularLocation>
        <location evidence="1">Membrane</location>
        <topology evidence="1">Multi-pass membrane protein</topology>
    </subcellularLocation>
</comment>
<feature type="transmembrane region" description="Helical" evidence="5">
    <location>
        <begin position="465"/>
        <end position="486"/>
    </location>
</feature>
<feature type="transmembrane region" description="Helical" evidence="5">
    <location>
        <begin position="185"/>
        <end position="205"/>
    </location>
</feature>
<dbReference type="GO" id="GO:0022857">
    <property type="term" value="F:transmembrane transporter activity"/>
    <property type="evidence" value="ECO:0007669"/>
    <property type="project" value="InterPro"/>
</dbReference>
<dbReference type="SUPFAM" id="SSF103473">
    <property type="entry name" value="MFS general substrate transporter"/>
    <property type="match status" value="1"/>
</dbReference>
<feature type="domain" description="Major facilitator superfamily (MFS) profile" evidence="6">
    <location>
        <begin position="134"/>
        <end position="581"/>
    </location>
</feature>
<feature type="transmembrane region" description="Helical" evidence="5">
    <location>
        <begin position="217"/>
        <end position="234"/>
    </location>
</feature>
<keyword evidence="2 5" id="KW-0812">Transmembrane</keyword>
<dbReference type="InterPro" id="IPR036259">
    <property type="entry name" value="MFS_trans_sf"/>
</dbReference>
<feature type="transmembrane region" description="Helical" evidence="5">
    <location>
        <begin position="559"/>
        <end position="576"/>
    </location>
</feature>
<evidence type="ECO:0000256" key="3">
    <source>
        <dbReference type="ARBA" id="ARBA00022989"/>
    </source>
</evidence>
<protein>
    <recommendedName>
        <fullName evidence="6">Major facilitator superfamily (MFS) profile domain-containing protein</fullName>
    </recommendedName>
</protein>
<feature type="transmembrane region" description="Helical" evidence="5">
    <location>
        <begin position="246"/>
        <end position="266"/>
    </location>
</feature>
<comment type="caution">
    <text evidence="7">The sequence shown here is derived from an EMBL/GenBank/DDBJ whole genome shotgun (WGS) entry which is preliminary data.</text>
</comment>
<evidence type="ECO:0000256" key="2">
    <source>
        <dbReference type="ARBA" id="ARBA00022692"/>
    </source>
</evidence>
<evidence type="ECO:0000259" key="6">
    <source>
        <dbReference type="PROSITE" id="PS50850"/>
    </source>
</evidence>
<evidence type="ECO:0000256" key="1">
    <source>
        <dbReference type="ARBA" id="ARBA00004141"/>
    </source>
</evidence>
<gene>
    <name evidence="7" type="ORF">CDAUBV1_LOCUS3888</name>
</gene>
<accession>A0AAV2T205</accession>
<feature type="transmembrane region" description="Helical" evidence="5">
    <location>
        <begin position="406"/>
        <end position="426"/>
    </location>
</feature>
<dbReference type="Pfam" id="PF00083">
    <property type="entry name" value="Sugar_tr"/>
    <property type="match status" value="1"/>
</dbReference>
<evidence type="ECO:0000313" key="7">
    <source>
        <dbReference type="EMBL" id="CAL5131468.1"/>
    </source>
</evidence>
<sequence>MYDENVSAELGSSISLRRKSTTNHGTGEQLTEETIINADELMENIIHPFGPWQWSIAFLLMFSVCSPMTFPVYANSASPHRCRMEPEIELYISEHNFSFTEVASRIGPWMTDGNLTFSAQQRGCSRYKLNWTSIVLDQVFAANTDFISGSIETERCPLGYVYELSKQHYPGNVVKEFETVCDRSWLVPLGTSLYLLGMSVGFLAGGWGGGKFGRKKALLCFCLLEFAGAVWTSLSPNYFSYVIARSFMSIGNIARITIGGVLMLELTVARYRSIFNSILSFGINFFYRGLMALWAFLIPNWRLLNVAVMAPNLLSILCMFYLPESPRWLLSKNRFEEALEVLKHACRVNNPRDSLKGEKELENIFRGVIKTEISLPKSLNSVDITADKPGFRPTSEVKHSYLKETILGIEIMAFMSFCFTGFLFYTRTLRSYVYLVGFLNALFALPANLLYATIYRCTRYRKRPLMILILFAGIILAAGSIYTVVFKPETDVVLIVSTNLSLVLTNASIAMLFLYIPELFPSEIRTQRLGLIMGVSRICAMMCTFVNELDFLWGHGVPLLFYSAALGLLFLSLAFMRDTSGENLPDVSHIPSR</sequence>
<dbReference type="InterPro" id="IPR020846">
    <property type="entry name" value="MFS_dom"/>
</dbReference>
<evidence type="ECO:0000313" key="8">
    <source>
        <dbReference type="Proteomes" id="UP001497525"/>
    </source>
</evidence>
<dbReference type="EMBL" id="CAXLJL010000093">
    <property type="protein sequence ID" value="CAL5131468.1"/>
    <property type="molecule type" value="Genomic_DNA"/>
</dbReference>
<evidence type="ECO:0000256" key="5">
    <source>
        <dbReference type="SAM" id="Phobius"/>
    </source>
</evidence>
<evidence type="ECO:0000256" key="4">
    <source>
        <dbReference type="ARBA" id="ARBA00023136"/>
    </source>
</evidence>
<feature type="transmembrane region" description="Helical" evidence="5">
    <location>
        <begin position="303"/>
        <end position="322"/>
    </location>
</feature>
<name>A0AAV2T205_CALDB</name>
<reference evidence="7" key="1">
    <citation type="submission" date="2024-06" db="EMBL/GenBank/DDBJ databases">
        <authorList>
            <person name="Liu X."/>
            <person name="Lenzi L."/>
            <person name="Haldenby T S."/>
            <person name="Uol C."/>
        </authorList>
    </citation>
    <scope>NUCLEOTIDE SEQUENCE</scope>
</reference>
<feature type="transmembrane region" description="Helical" evidence="5">
    <location>
        <begin position="432"/>
        <end position="453"/>
    </location>
</feature>
<dbReference type="Gene3D" id="1.20.1250.20">
    <property type="entry name" value="MFS general substrate transporter like domains"/>
    <property type="match status" value="1"/>
</dbReference>
<feature type="transmembrane region" description="Helical" evidence="5">
    <location>
        <begin position="278"/>
        <end position="297"/>
    </location>
</feature>